<feature type="region of interest" description="Disordered" evidence="1">
    <location>
        <begin position="95"/>
        <end position="126"/>
    </location>
</feature>
<reference evidence="2 3" key="2">
    <citation type="submission" date="2019-01" db="EMBL/GenBank/DDBJ databases">
        <title>A chromosome length genome reference of the Java medaka (oryzias javanicus).</title>
        <authorList>
            <person name="Herpin A."/>
            <person name="Takehana Y."/>
            <person name="Naruse K."/>
            <person name="Ansai S."/>
            <person name="Kawaguchi M."/>
        </authorList>
    </citation>
    <scope>NUCLEOTIDE SEQUENCE [LARGE SCALE GENOMIC DNA]</scope>
    <source>
        <strain evidence="2">RS831</strain>
        <tissue evidence="2">Whole body</tissue>
    </source>
</reference>
<dbReference type="SUPFAM" id="SSF54001">
    <property type="entry name" value="Cysteine proteinases"/>
    <property type="match status" value="1"/>
</dbReference>
<accession>A0A3S2P504</accession>
<dbReference type="OrthoDB" id="8951552at2759"/>
<proteinExistence type="predicted"/>
<organism evidence="2 3">
    <name type="scientific">Oryzias javanicus</name>
    <name type="common">Javanese ricefish</name>
    <name type="synonym">Aplocheilus javanicus</name>
    <dbReference type="NCBI Taxonomy" id="123683"/>
    <lineage>
        <taxon>Eukaryota</taxon>
        <taxon>Metazoa</taxon>
        <taxon>Chordata</taxon>
        <taxon>Craniata</taxon>
        <taxon>Vertebrata</taxon>
        <taxon>Euteleostomi</taxon>
        <taxon>Actinopterygii</taxon>
        <taxon>Neopterygii</taxon>
        <taxon>Teleostei</taxon>
        <taxon>Neoteleostei</taxon>
        <taxon>Acanthomorphata</taxon>
        <taxon>Ovalentaria</taxon>
        <taxon>Atherinomorphae</taxon>
        <taxon>Beloniformes</taxon>
        <taxon>Adrianichthyidae</taxon>
        <taxon>Oryziinae</taxon>
        <taxon>Oryzias</taxon>
    </lineage>
</organism>
<reference evidence="2 3" key="1">
    <citation type="submission" date="2018-11" db="EMBL/GenBank/DDBJ databases">
        <authorList>
            <person name="Lopez-Roques C."/>
            <person name="Donnadieu C."/>
            <person name="Bouchez O."/>
            <person name="Klopp C."/>
            <person name="Cabau C."/>
            <person name="Zahm M."/>
        </authorList>
    </citation>
    <scope>NUCLEOTIDE SEQUENCE [LARGE SCALE GENOMIC DNA]</scope>
    <source>
        <strain evidence="2">RS831</strain>
        <tissue evidence="2">Whole body</tissue>
    </source>
</reference>
<keyword evidence="3" id="KW-1185">Reference proteome</keyword>
<evidence type="ECO:0008006" key="4">
    <source>
        <dbReference type="Google" id="ProtNLM"/>
    </source>
</evidence>
<name>A0A3S2P504_ORYJA</name>
<evidence type="ECO:0000313" key="2">
    <source>
        <dbReference type="EMBL" id="RVE64520.1"/>
    </source>
</evidence>
<dbReference type="EMBL" id="CM012449">
    <property type="protein sequence ID" value="RVE64520.1"/>
    <property type="molecule type" value="Genomic_DNA"/>
</dbReference>
<dbReference type="InterPro" id="IPR038765">
    <property type="entry name" value="Papain-like_cys_pep_sf"/>
</dbReference>
<evidence type="ECO:0000256" key="1">
    <source>
        <dbReference type="SAM" id="MobiDB-lite"/>
    </source>
</evidence>
<protein>
    <recommendedName>
        <fullName evidence="4">Ubiquitin-like protease family profile domain-containing protein</fullName>
    </recommendedName>
</protein>
<evidence type="ECO:0000313" key="3">
    <source>
        <dbReference type="Proteomes" id="UP000283210"/>
    </source>
</evidence>
<gene>
    <name evidence="2" type="ORF">OJAV_G00126740</name>
</gene>
<sequence>MSAEKRIALMKCHDNPGGNHNGVRGTRDRVVAGRLAALIDPGLWTEKTGSNLEFFPRQLTGNSCGIFMLMYALYVSTSTPLIFSEAWTTIRPLDRRGLLSPSGNSSARVQSPKGEEVPFSNSSQKG</sequence>
<dbReference type="Proteomes" id="UP000283210">
    <property type="component" value="Chromosome 13"/>
</dbReference>
<dbReference type="AlphaFoldDB" id="A0A3S2P504"/>